<evidence type="ECO:0000313" key="4">
    <source>
        <dbReference type="EMBL" id="GAG51688.1"/>
    </source>
</evidence>
<feature type="domain" description="Tyr recombinase" evidence="3">
    <location>
        <begin position="1"/>
        <end position="187"/>
    </location>
</feature>
<keyword evidence="2" id="KW-0233">DNA recombination</keyword>
<evidence type="ECO:0000259" key="3">
    <source>
        <dbReference type="PROSITE" id="PS51898"/>
    </source>
</evidence>
<feature type="non-terminal residue" evidence="4">
    <location>
        <position position="1"/>
    </location>
</feature>
<dbReference type="GO" id="GO:0015074">
    <property type="term" value="P:DNA integration"/>
    <property type="evidence" value="ECO:0007669"/>
    <property type="project" value="InterPro"/>
</dbReference>
<dbReference type="SUPFAM" id="SSF56349">
    <property type="entry name" value="DNA breaking-rejoining enzymes"/>
    <property type="match status" value="1"/>
</dbReference>
<dbReference type="GO" id="GO:0006310">
    <property type="term" value="P:DNA recombination"/>
    <property type="evidence" value="ECO:0007669"/>
    <property type="project" value="UniProtKB-KW"/>
</dbReference>
<proteinExistence type="predicted"/>
<accession>X0YTL5</accession>
<dbReference type="PANTHER" id="PTHR30349">
    <property type="entry name" value="PHAGE INTEGRASE-RELATED"/>
    <property type="match status" value="1"/>
</dbReference>
<feature type="non-terminal residue" evidence="4">
    <location>
        <position position="187"/>
    </location>
</feature>
<dbReference type="InterPro" id="IPR002104">
    <property type="entry name" value="Integrase_catalytic"/>
</dbReference>
<keyword evidence="1" id="KW-0238">DNA-binding</keyword>
<comment type="caution">
    <text evidence="4">The sequence shown here is derived from an EMBL/GenBank/DDBJ whole genome shotgun (WGS) entry which is preliminary data.</text>
</comment>
<sequence>RPPPIIGDDDMNALLEACRGRLAGGGQRRRNNTGTKLEEFETHRDTAIVTMLRWSGVRAAEIMGLAVADVNLDASTFTVVGKGNRIRTLALVPESASAVDRYLRTRRRHQHADHPALWIGRKGPMSSSGLRQLLERRCADAGIEPINPHRFRHTFAHAAKVRGMSDEGLMQVAGWQSPQMLHRYGRA</sequence>
<dbReference type="InterPro" id="IPR050090">
    <property type="entry name" value="Tyrosine_recombinase_XerCD"/>
</dbReference>
<reference evidence="4" key="1">
    <citation type="journal article" date="2014" name="Front. Microbiol.">
        <title>High frequency of phylogenetically diverse reductive dehalogenase-homologous genes in deep subseafloor sedimentary metagenomes.</title>
        <authorList>
            <person name="Kawai M."/>
            <person name="Futagami T."/>
            <person name="Toyoda A."/>
            <person name="Takaki Y."/>
            <person name="Nishi S."/>
            <person name="Hori S."/>
            <person name="Arai W."/>
            <person name="Tsubouchi T."/>
            <person name="Morono Y."/>
            <person name="Uchiyama I."/>
            <person name="Ito T."/>
            <person name="Fujiyama A."/>
            <person name="Inagaki F."/>
            <person name="Takami H."/>
        </authorList>
    </citation>
    <scope>NUCLEOTIDE SEQUENCE</scope>
    <source>
        <strain evidence="4">Expedition CK06-06</strain>
    </source>
</reference>
<dbReference type="Gene3D" id="1.10.443.10">
    <property type="entry name" value="Intergrase catalytic core"/>
    <property type="match status" value="1"/>
</dbReference>
<name>X0YTL5_9ZZZZ</name>
<organism evidence="4">
    <name type="scientific">marine sediment metagenome</name>
    <dbReference type="NCBI Taxonomy" id="412755"/>
    <lineage>
        <taxon>unclassified sequences</taxon>
        <taxon>metagenomes</taxon>
        <taxon>ecological metagenomes</taxon>
    </lineage>
</organism>
<dbReference type="Pfam" id="PF00589">
    <property type="entry name" value="Phage_integrase"/>
    <property type="match status" value="1"/>
</dbReference>
<dbReference type="EMBL" id="BARS01056118">
    <property type="protein sequence ID" value="GAG51688.1"/>
    <property type="molecule type" value="Genomic_DNA"/>
</dbReference>
<dbReference type="PANTHER" id="PTHR30349:SF41">
    <property type="entry name" value="INTEGRASE_RECOMBINASE PROTEIN MJ0367-RELATED"/>
    <property type="match status" value="1"/>
</dbReference>
<dbReference type="GO" id="GO:0003677">
    <property type="term" value="F:DNA binding"/>
    <property type="evidence" value="ECO:0007669"/>
    <property type="project" value="UniProtKB-KW"/>
</dbReference>
<dbReference type="PROSITE" id="PS51898">
    <property type="entry name" value="TYR_RECOMBINASE"/>
    <property type="match status" value="1"/>
</dbReference>
<evidence type="ECO:0000256" key="2">
    <source>
        <dbReference type="ARBA" id="ARBA00023172"/>
    </source>
</evidence>
<evidence type="ECO:0000256" key="1">
    <source>
        <dbReference type="ARBA" id="ARBA00023125"/>
    </source>
</evidence>
<gene>
    <name evidence="4" type="ORF">S01H1_82733</name>
</gene>
<dbReference type="AlphaFoldDB" id="X0YTL5"/>
<protein>
    <recommendedName>
        <fullName evidence="3">Tyr recombinase domain-containing protein</fullName>
    </recommendedName>
</protein>
<dbReference type="InterPro" id="IPR011010">
    <property type="entry name" value="DNA_brk_join_enz"/>
</dbReference>
<dbReference type="InterPro" id="IPR013762">
    <property type="entry name" value="Integrase-like_cat_sf"/>
</dbReference>